<evidence type="ECO:0000259" key="7">
    <source>
        <dbReference type="Pfam" id="PF01408"/>
    </source>
</evidence>
<evidence type="ECO:0000256" key="3">
    <source>
        <dbReference type="ARBA" id="ARBA00034736"/>
    </source>
</evidence>
<evidence type="ECO:0000313" key="9">
    <source>
        <dbReference type="Proteomes" id="UP000326565"/>
    </source>
</evidence>
<evidence type="ECO:0000256" key="2">
    <source>
        <dbReference type="ARBA" id="ARBA00023002"/>
    </source>
</evidence>
<dbReference type="PANTHER" id="PTHR22604">
    <property type="entry name" value="OXIDOREDUCTASES"/>
    <property type="match status" value="1"/>
</dbReference>
<comment type="catalytic activity">
    <reaction evidence="6">
        <text>D-xylose + NADP(+) = D-xylono-1,5-lactone + NADPH + H(+)</text>
        <dbReference type="Rhea" id="RHEA:22000"/>
        <dbReference type="ChEBI" id="CHEBI:15378"/>
        <dbReference type="ChEBI" id="CHEBI:15867"/>
        <dbReference type="ChEBI" id="CHEBI:53455"/>
        <dbReference type="ChEBI" id="CHEBI:57783"/>
        <dbReference type="ChEBI" id="CHEBI:58349"/>
        <dbReference type="EC" id="1.1.1.179"/>
    </reaction>
</comment>
<dbReference type="PANTHER" id="PTHR22604:SF105">
    <property type="entry name" value="TRANS-1,2-DIHYDROBENZENE-1,2-DIOL DEHYDROGENASE"/>
    <property type="match status" value="1"/>
</dbReference>
<reference evidence="8 9" key="1">
    <citation type="submission" date="2019-04" db="EMBL/GenBank/DDBJ databases">
        <title>Friends and foes A comparative genomics study of 23 Aspergillus species from section Flavi.</title>
        <authorList>
            <consortium name="DOE Joint Genome Institute"/>
            <person name="Kjaerbolling I."/>
            <person name="Vesth T."/>
            <person name="Frisvad J.C."/>
            <person name="Nybo J.L."/>
            <person name="Theobald S."/>
            <person name="Kildgaard S."/>
            <person name="Isbrandt T."/>
            <person name="Kuo A."/>
            <person name="Sato A."/>
            <person name="Lyhne E.K."/>
            <person name="Kogle M.E."/>
            <person name="Wiebenga A."/>
            <person name="Kun R.S."/>
            <person name="Lubbers R.J."/>
            <person name="Makela M.R."/>
            <person name="Barry K."/>
            <person name="Chovatia M."/>
            <person name="Clum A."/>
            <person name="Daum C."/>
            <person name="Haridas S."/>
            <person name="He G."/>
            <person name="LaButti K."/>
            <person name="Lipzen A."/>
            <person name="Mondo S."/>
            <person name="Riley R."/>
            <person name="Salamov A."/>
            <person name="Simmons B.A."/>
            <person name="Magnuson J.K."/>
            <person name="Henrissat B."/>
            <person name="Mortensen U.H."/>
            <person name="Larsen T.O."/>
            <person name="Devries R.P."/>
            <person name="Grigoriev I.V."/>
            <person name="Machida M."/>
            <person name="Baker S.E."/>
            <person name="Andersen M.R."/>
        </authorList>
    </citation>
    <scope>NUCLEOTIDE SEQUENCE [LARGE SCALE GENOMIC DNA]</scope>
    <source>
        <strain evidence="8 9">CBS 151.66</strain>
    </source>
</reference>
<dbReference type="GO" id="GO:0000166">
    <property type="term" value="F:nucleotide binding"/>
    <property type="evidence" value="ECO:0007669"/>
    <property type="project" value="InterPro"/>
</dbReference>
<dbReference type="InterPro" id="IPR018870">
    <property type="entry name" value="Tti2"/>
</dbReference>
<dbReference type="EMBL" id="ML732173">
    <property type="protein sequence ID" value="KAB8077028.1"/>
    <property type="molecule type" value="Genomic_DNA"/>
</dbReference>
<accession>A0A5N5X8D8</accession>
<evidence type="ECO:0000256" key="6">
    <source>
        <dbReference type="ARBA" id="ARBA00049233"/>
    </source>
</evidence>
<gene>
    <name evidence="8" type="ORF">BDV29DRAFT_188978</name>
</gene>
<dbReference type="InterPro" id="IPR000683">
    <property type="entry name" value="Gfo/Idh/MocA-like_OxRdtase_N"/>
</dbReference>
<dbReference type="GO" id="GO:0110078">
    <property type="term" value="C:TTT Hsp90 cochaperone complex"/>
    <property type="evidence" value="ECO:0007669"/>
    <property type="project" value="InterPro"/>
</dbReference>
<keyword evidence="9" id="KW-1185">Reference proteome</keyword>
<dbReference type="Pfam" id="PF01408">
    <property type="entry name" value="GFO_IDH_MocA"/>
    <property type="match status" value="1"/>
</dbReference>
<dbReference type="GO" id="GO:0047837">
    <property type="term" value="F:D-xylose 1-dehydrogenase (NADP+) activity"/>
    <property type="evidence" value="ECO:0007669"/>
    <property type="project" value="UniProtKB-EC"/>
</dbReference>
<proteinExistence type="inferred from homology"/>
<dbReference type="SUPFAM" id="SSF51735">
    <property type="entry name" value="NAD(P)-binding Rossmann-fold domains"/>
    <property type="match status" value="1"/>
</dbReference>
<dbReference type="AlphaFoldDB" id="A0A5N5X8D8"/>
<comment type="similarity">
    <text evidence="1">Belongs to the Gfo/Idh/MocA family.</text>
</comment>
<keyword evidence="2" id="KW-0560">Oxidoreductase</keyword>
<dbReference type="SUPFAM" id="SSF48371">
    <property type="entry name" value="ARM repeat"/>
    <property type="match status" value="1"/>
</dbReference>
<dbReference type="Gene3D" id="3.30.360.10">
    <property type="entry name" value="Dihydrodipicolinate Reductase, domain 2"/>
    <property type="match status" value="1"/>
</dbReference>
<sequence length="924" mass="102043">MALIVQGATFVHQYISSFLQSTPRKSPTALKLGVLSSAQINAAAAIHPAETHPDVVLYAIASRDAQTAAKAAREYHFTKSHGSYQELLDDPAVDIVYVSTPNGQHYEWTSKALQAGKHVLCEKPFTSNAEEAKSLVNQAREKGLTLEEAFHWQFHPAAHAWRHILESSQHGRILRTKAVMTASPGVPKGDIRWQYDLAGGSAMDMTYALSFTRYALRAQHPKAINSVTARVSSDDARVDAAMYAYLTFAGLQDAEVHSQIYTDMAREWVGGVVPRFWELPSIEVETEKSIIFFYNAMMPHLYHYISITDKTTGRTQYHKQYKGGPLWGNVATTAGKGGSPHWSTYRWQLEAFVDAVKGKTPAYWVSNEDSICQMECIDSLYEAAGLPNIISQKITSNLDMCESLLVAYSILKARASTSLSGDDEAAANSIYAWASNAALPSSVYGHLDESSDDELKDAIREDQRRSRIALSVLVALAKSLPIYKAENASNIIIALASFTCKEDPWTTQEAYACSTALLDKFASEPSASFWPVIDKVLKERIRPLFAKTRNPAITSAGRKNFHPVPLPRFDAGILDQETKPWKNHDVYATTILSWTTRQYKSTDSTHLEAHFPLLVPPILALIDDDSTTFKTKGCKILTQLITPIKESKSDILHRTNLSSVFEDALRPCLLSLPTITPEPDAISLLGGAYPALLLLQKTTHHNAPSPKSKQTHLSRVTRTLRENLITSFHHISSTNTTSSSSSFASFPYPRLSTLLLNQMTPILQELAIHTTKYLQDIIPLLHNTLSNPFGPACPPLLLSAVAVMRTVILNTHPRVWRWRGEILGAVSSCWIHAVEEEEVIAERAGDSGSGGEAMVKLKKELRGVVYLLKFALENPVQPGEDAGQSEAKESLEKELQDLVSADESLSGLLLEDIDVNDGAFFGED</sequence>
<dbReference type="OrthoDB" id="6417021at2759"/>
<dbReference type="InterPro" id="IPR050984">
    <property type="entry name" value="Gfo/Idh/MocA_domain"/>
</dbReference>
<name>A0A5N5X8D8_9EURO</name>
<evidence type="ECO:0000256" key="5">
    <source>
        <dbReference type="ARBA" id="ARBA00042988"/>
    </source>
</evidence>
<feature type="domain" description="Gfo/Idh/MocA-like oxidoreductase N-terminal" evidence="7">
    <location>
        <begin position="47"/>
        <end position="147"/>
    </location>
</feature>
<protein>
    <recommendedName>
        <fullName evidence="4">D-xylose 1-dehydrogenase (NADP(+), D-xylono-1,5-lactone-forming)</fullName>
        <ecNumber evidence="4">1.1.1.179</ecNumber>
    </recommendedName>
    <alternativeName>
        <fullName evidence="5">D-xylose-NADP dehydrogenase</fullName>
    </alternativeName>
</protein>
<dbReference type="Pfam" id="PF10521">
    <property type="entry name" value="Tti2"/>
    <property type="match status" value="1"/>
</dbReference>
<evidence type="ECO:0000256" key="1">
    <source>
        <dbReference type="ARBA" id="ARBA00010928"/>
    </source>
</evidence>
<dbReference type="InterPro" id="IPR036291">
    <property type="entry name" value="NAD(P)-bd_dom_sf"/>
</dbReference>
<dbReference type="InterPro" id="IPR016024">
    <property type="entry name" value="ARM-type_fold"/>
</dbReference>
<dbReference type="Gene3D" id="3.40.50.720">
    <property type="entry name" value="NAD(P)-binding Rossmann-like Domain"/>
    <property type="match status" value="1"/>
</dbReference>
<evidence type="ECO:0000313" key="8">
    <source>
        <dbReference type="EMBL" id="KAB8077028.1"/>
    </source>
</evidence>
<dbReference type="Proteomes" id="UP000326565">
    <property type="component" value="Unassembled WGS sequence"/>
</dbReference>
<evidence type="ECO:0000256" key="4">
    <source>
        <dbReference type="ARBA" id="ARBA00038984"/>
    </source>
</evidence>
<dbReference type="EC" id="1.1.1.179" evidence="4"/>
<organism evidence="8 9">
    <name type="scientific">Aspergillus leporis</name>
    <dbReference type="NCBI Taxonomy" id="41062"/>
    <lineage>
        <taxon>Eukaryota</taxon>
        <taxon>Fungi</taxon>
        <taxon>Dikarya</taxon>
        <taxon>Ascomycota</taxon>
        <taxon>Pezizomycotina</taxon>
        <taxon>Eurotiomycetes</taxon>
        <taxon>Eurotiomycetidae</taxon>
        <taxon>Eurotiales</taxon>
        <taxon>Aspergillaceae</taxon>
        <taxon>Aspergillus</taxon>
        <taxon>Aspergillus subgen. Circumdati</taxon>
    </lineage>
</organism>
<dbReference type="SUPFAM" id="SSF55347">
    <property type="entry name" value="Glyceraldehyde-3-phosphate dehydrogenase-like, C-terminal domain"/>
    <property type="match status" value="1"/>
</dbReference>
<comment type="similarity">
    <text evidence="3">Belongs to the TTI2 family.</text>
</comment>